<evidence type="ECO:0000256" key="4">
    <source>
        <dbReference type="ARBA" id="ARBA00022825"/>
    </source>
</evidence>
<dbReference type="Pfam" id="PF13365">
    <property type="entry name" value="Trypsin_2"/>
    <property type="match status" value="1"/>
</dbReference>
<dbReference type="InterPro" id="IPR043504">
    <property type="entry name" value="Peptidase_S1_PA_chymotrypsin"/>
</dbReference>
<dbReference type="Gene3D" id="2.40.10.10">
    <property type="entry name" value="Trypsin-like serine proteases"/>
    <property type="match status" value="2"/>
</dbReference>
<dbReference type="AlphaFoldDB" id="A0A8J2S3A8"/>
<dbReference type="Pfam" id="PF17815">
    <property type="entry name" value="PDZ_3"/>
    <property type="match status" value="1"/>
</dbReference>
<dbReference type="Proteomes" id="UP000789595">
    <property type="component" value="Unassembled WGS sequence"/>
</dbReference>
<proteinExistence type="inferred from homology"/>
<evidence type="ECO:0000259" key="6">
    <source>
        <dbReference type="Pfam" id="PF07970"/>
    </source>
</evidence>
<keyword evidence="3" id="KW-0378">Hydrolase</keyword>
<keyword evidence="4" id="KW-0720">Serine protease</keyword>
<dbReference type="SUPFAM" id="SSF50494">
    <property type="entry name" value="Trypsin-like serine proteases"/>
    <property type="match status" value="1"/>
</dbReference>
<dbReference type="Pfam" id="PF07970">
    <property type="entry name" value="COPIIcoated_ERV"/>
    <property type="match status" value="1"/>
</dbReference>
<keyword evidence="2" id="KW-0645">Protease</keyword>
<dbReference type="InterPro" id="IPR012936">
    <property type="entry name" value="Erv_C"/>
</dbReference>
<dbReference type="EMBL" id="CAKKNE010000001">
    <property type="protein sequence ID" value="CAH0364178.1"/>
    <property type="molecule type" value="Genomic_DNA"/>
</dbReference>
<dbReference type="Gene3D" id="3.20.190.20">
    <property type="match status" value="1"/>
</dbReference>
<feature type="domain" description="Protease Do-like PDZ" evidence="7">
    <location>
        <begin position="355"/>
        <end position="482"/>
    </location>
</feature>
<dbReference type="PRINTS" id="PR00834">
    <property type="entry name" value="PROTEASES2C"/>
</dbReference>
<evidence type="ECO:0000313" key="9">
    <source>
        <dbReference type="Proteomes" id="UP000789595"/>
    </source>
</evidence>
<evidence type="ECO:0000256" key="3">
    <source>
        <dbReference type="ARBA" id="ARBA00022801"/>
    </source>
</evidence>
<dbReference type="InterPro" id="IPR036034">
    <property type="entry name" value="PDZ_sf"/>
</dbReference>
<dbReference type="InterPro" id="IPR009003">
    <property type="entry name" value="Peptidase_S1_PA"/>
</dbReference>
<evidence type="ECO:0000313" key="8">
    <source>
        <dbReference type="EMBL" id="CAH0364178.1"/>
    </source>
</evidence>
<dbReference type="InterPro" id="IPR041517">
    <property type="entry name" value="DEGP_PDZ"/>
</dbReference>
<dbReference type="GO" id="GO:0006508">
    <property type="term" value="P:proteolysis"/>
    <property type="evidence" value="ECO:0007669"/>
    <property type="project" value="UniProtKB-KW"/>
</dbReference>
<keyword evidence="9" id="KW-1185">Reference proteome</keyword>
<feature type="domain" description="Endoplasmic reticulum vesicle transporter C-terminal" evidence="6">
    <location>
        <begin position="522"/>
        <end position="572"/>
    </location>
</feature>
<organism evidence="8 9">
    <name type="scientific">Pelagomonas calceolata</name>
    <dbReference type="NCBI Taxonomy" id="35677"/>
    <lineage>
        <taxon>Eukaryota</taxon>
        <taxon>Sar</taxon>
        <taxon>Stramenopiles</taxon>
        <taxon>Ochrophyta</taxon>
        <taxon>Pelagophyceae</taxon>
        <taxon>Pelagomonadales</taxon>
        <taxon>Pelagomonadaceae</taxon>
        <taxon>Pelagomonas</taxon>
    </lineage>
</organism>
<gene>
    <name evidence="8" type="ORF">PECAL_1P05310</name>
</gene>
<reference evidence="8" key="1">
    <citation type="submission" date="2021-11" db="EMBL/GenBank/DDBJ databases">
        <authorList>
            <consortium name="Genoscope - CEA"/>
            <person name="William W."/>
        </authorList>
    </citation>
    <scope>NUCLEOTIDE SEQUENCE</scope>
</reference>
<evidence type="ECO:0008006" key="10">
    <source>
        <dbReference type="Google" id="ProtNLM"/>
    </source>
</evidence>
<dbReference type="GO" id="GO:0004252">
    <property type="term" value="F:serine-type endopeptidase activity"/>
    <property type="evidence" value="ECO:0007669"/>
    <property type="project" value="InterPro"/>
</dbReference>
<dbReference type="PANTHER" id="PTHR45980">
    <property type="match status" value="1"/>
</dbReference>
<comment type="caution">
    <text evidence="8">The sequence shown here is derived from an EMBL/GenBank/DDBJ whole genome shotgun (WGS) entry which is preliminary data.</text>
</comment>
<comment type="similarity">
    <text evidence="1">Belongs to the peptidase S1C family.</text>
</comment>
<evidence type="ECO:0000256" key="5">
    <source>
        <dbReference type="ARBA" id="ARBA00023026"/>
    </source>
</evidence>
<protein>
    <recommendedName>
        <fullName evidence="10">PDZ domain-containing protein</fullName>
    </recommendedName>
</protein>
<keyword evidence="5" id="KW-0843">Virulence</keyword>
<evidence type="ECO:0000256" key="1">
    <source>
        <dbReference type="ARBA" id="ARBA00010541"/>
    </source>
</evidence>
<evidence type="ECO:0000256" key="2">
    <source>
        <dbReference type="ARBA" id="ARBA00022670"/>
    </source>
</evidence>
<dbReference type="OrthoDB" id="4217619at2759"/>
<name>A0A8J2S3A8_9STRA</name>
<evidence type="ECO:0000259" key="7">
    <source>
        <dbReference type="Pfam" id="PF17815"/>
    </source>
</evidence>
<dbReference type="Gene3D" id="2.30.42.10">
    <property type="match status" value="1"/>
</dbReference>
<sequence>MRLLIILLTTRAWQPSRIARHPTHLRASTNEAEGVRRGLESVVCVFSTTAAPDYGQPWALYAEEDVTGSGFWVSPTQVVTNEHVIKHARDVRVRPHGSARKLKCRVAFASAERDLALLEVIDDAMSPPVLNFAQSLPELYSAVAVVGYPLGGDNICVTRGVVSRLDAMAYGGEGRGERLLVVQIDAGVNSGTSGGPALDERGHVAGVAFSSYAGSADNIGYLVPASVVEAFLREAELNERCPGLCALGISWQTAQNKALRRSLGLRGAEGILITKVSGSTAGVLEPGDVVSSVAGAPVADDGTIQLRGAERVHVAHLITSRRVGDEIDVGFVRAGALRIEKVTLKPPERPVPTVAEWDQSPSYVILGGLVLQPLSAPLWDAFDDEEAYEDPADVAAKYGAATHEIVVWTSTLTSDANYGYSELSHRLPRLTKACGIDVESLAHAAEVLRDARERGDAFYDLRFRDPGASDEVRVILDIDEVVSTHFDVGSFLSSLSADLCGSADASTAVGYQTLVQTQTMAYHELDVPEAKFSYDLSPMAVAVRTTGKRWYDFVTSICAIVGGTFTTVGLVDAVAHKVLKAGKQL</sequence>
<dbReference type="PANTHER" id="PTHR45980:SF9">
    <property type="entry name" value="PROTEASE DO-LIKE 10, MITOCHONDRIAL-RELATED"/>
    <property type="match status" value="1"/>
</dbReference>
<dbReference type="InterPro" id="IPR001940">
    <property type="entry name" value="Peptidase_S1C"/>
</dbReference>
<accession>A0A8J2S3A8</accession>
<dbReference type="InterPro" id="IPR046449">
    <property type="entry name" value="DEGP_PDZ_sf"/>
</dbReference>